<accession>A0A6A6D6E0</accession>
<proteinExistence type="predicted"/>
<reference evidence="3" key="1">
    <citation type="journal article" date="2020" name="Stud. Mycol.">
        <title>101 Dothideomycetes genomes: a test case for predicting lifestyles and emergence of pathogens.</title>
        <authorList>
            <person name="Haridas S."/>
            <person name="Albert R."/>
            <person name="Binder M."/>
            <person name="Bloem J."/>
            <person name="Labutti K."/>
            <person name="Salamov A."/>
            <person name="Andreopoulos B."/>
            <person name="Baker S."/>
            <person name="Barry K."/>
            <person name="Bills G."/>
            <person name="Bluhm B."/>
            <person name="Cannon C."/>
            <person name="Castanera R."/>
            <person name="Culley D."/>
            <person name="Daum C."/>
            <person name="Ezra D."/>
            <person name="Gonzalez J."/>
            <person name="Henrissat B."/>
            <person name="Kuo A."/>
            <person name="Liang C."/>
            <person name="Lipzen A."/>
            <person name="Lutzoni F."/>
            <person name="Magnuson J."/>
            <person name="Mondo S."/>
            <person name="Nolan M."/>
            <person name="Ohm R."/>
            <person name="Pangilinan J."/>
            <person name="Park H.-J."/>
            <person name="Ramirez L."/>
            <person name="Alfaro M."/>
            <person name="Sun H."/>
            <person name="Tritt A."/>
            <person name="Yoshinaga Y."/>
            <person name="Zwiers L.-H."/>
            <person name="Turgeon B."/>
            <person name="Goodwin S."/>
            <person name="Spatafora J."/>
            <person name="Crous P."/>
            <person name="Grigoriev I."/>
        </authorList>
    </citation>
    <scope>NUCLEOTIDE SEQUENCE</scope>
    <source>
        <strain evidence="3">CBS 207.26</strain>
    </source>
</reference>
<evidence type="ECO:0000313" key="3">
    <source>
        <dbReference type="EMBL" id="KAF2175024.1"/>
    </source>
</evidence>
<dbReference type="Gene3D" id="3.30.160.60">
    <property type="entry name" value="Classic Zinc Finger"/>
    <property type="match status" value="1"/>
</dbReference>
<dbReference type="Proteomes" id="UP000800200">
    <property type="component" value="Unassembled WGS sequence"/>
</dbReference>
<organism evidence="3 4">
    <name type="scientific">Zopfia rhizophila CBS 207.26</name>
    <dbReference type="NCBI Taxonomy" id="1314779"/>
    <lineage>
        <taxon>Eukaryota</taxon>
        <taxon>Fungi</taxon>
        <taxon>Dikarya</taxon>
        <taxon>Ascomycota</taxon>
        <taxon>Pezizomycotina</taxon>
        <taxon>Dothideomycetes</taxon>
        <taxon>Dothideomycetes incertae sedis</taxon>
        <taxon>Zopfiaceae</taxon>
        <taxon>Zopfia</taxon>
    </lineage>
</organism>
<keyword evidence="4" id="KW-1185">Reference proteome</keyword>
<name>A0A6A6D6E0_9PEZI</name>
<keyword evidence="1" id="KW-0863">Zinc-finger</keyword>
<protein>
    <recommendedName>
        <fullName evidence="2">C2H2-type domain-containing protein</fullName>
    </recommendedName>
</protein>
<dbReference type="SMART" id="SM00355">
    <property type="entry name" value="ZnF_C2H2"/>
    <property type="match status" value="2"/>
</dbReference>
<dbReference type="EMBL" id="ML994751">
    <property type="protein sequence ID" value="KAF2175024.1"/>
    <property type="molecule type" value="Genomic_DNA"/>
</dbReference>
<dbReference type="AlphaFoldDB" id="A0A6A6D6E0"/>
<dbReference type="OrthoDB" id="7295497at2759"/>
<dbReference type="PROSITE" id="PS00028">
    <property type="entry name" value="ZINC_FINGER_C2H2_1"/>
    <property type="match status" value="1"/>
</dbReference>
<dbReference type="InterPro" id="IPR036236">
    <property type="entry name" value="Znf_C2H2_sf"/>
</dbReference>
<dbReference type="Pfam" id="PF00096">
    <property type="entry name" value="zf-C2H2"/>
    <property type="match status" value="1"/>
</dbReference>
<evidence type="ECO:0000256" key="1">
    <source>
        <dbReference type="PROSITE-ProRule" id="PRU00042"/>
    </source>
</evidence>
<dbReference type="GO" id="GO:0008270">
    <property type="term" value="F:zinc ion binding"/>
    <property type="evidence" value="ECO:0007669"/>
    <property type="project" value="UniProtKB-KW"/>
</dbReference>
<dbReference type="InterPro" id="IPR013087">
    <property type="entry name" value="Znf_C2H2_type"/>
</dbReference>
<keyword evidence="1" id="KW-0862">Zinc</keyword>
<dbReference type="SUPFAM" id="SSF57667">
    <property type="entry name" value="beta-beta-alpha zinc fingers"/>
    <property type="match status" value="1"/>
</dbReference>
<gene>
    <name evidence="3" type="ORF">K469DRAFT_756476</name>
</gene>
<sequence length="184" mass="20699">MASLIWASAVYDFEMHALKCDTCPNELCNDGEEFAESIACHINDNRGSCKIEGDHDSVQIAFPIDETCYYEYVVVEIPKGYTKVYQLLEAMDGNTKICYNFSSGMTSAVPPGRNSQAGPHKCERIHPRTGRPCDKVFGRVYDLTRHENTVHAKQVFCCEICGKTLARSDALTKHIRSTHIEKNE</sequence>
<evidence type="ECO:0000313" key="4">
    <source>
        <dbReference type="Proteomes" id="UP000800200"/>
    </source>
</evidence>
<dbReference type="PROSITE" id="PS50157">
    <property type="entry name" value="ZINC_FINGER_C2H2_2"/>
    <property type="match status" value="1"/>
</dbReference>
<feature type="domain" description="C2H2-type" evidence="2">
    <location>
        <begin position="156"/>
        <end position="184"/>
    </location>
</feature>
<keyword evidence="1" id="KW-0479">Metal-binding</keyword>
<evidence type="ECO:0000259" key="2">
    <source>
        <dbReference type="PROSITE" id="PS50157"/>
    </source>
</evidence>